<proteinExistence type="predicted"/>
<gene>
    <name evidence="2" type="ORF">DGI_1728</name>
</gene>
<dbReference type="Proteomes" id="UP000016587">
    <property type="component" value="Chromosome"/>
</dbReference>
<dbReference type="EMBL" id="CP006585">
    <property type="protein sequence ID" value="AGW13544.1"/>
    <property type="molecule type" value="Genomic_DNA"/>
</dbReference>
<evidence type="ECO:0000313" key="2">
    <source>
        <dbReference type="EMBL" id="AGW13544.1"/>
    </source>
</evidence>
<protein>
    <submittedName>
        <fullName evidence="2">Putative lipoprotein</fullName>
    </submittedName>
</protein>
<accession>T2GBJ8</accession>
<dbReference type="KEGG" id="dgg:DGI_1728"/>
<evidence type="ECO:0000256" key="1">
    <source>
        <dbReference type="SAM" id="SignalP"/>
    </source>
</evidence>
<feature type="chain" id="PRO_5004588235" evidence="1">
    <location>
        <begin position="18"/>
        <end position="211"/>
    </location>
</feature>
<dbReference type="AlphaFoldDB" id="T2GBJ8"/>
<keyword evidence="2" id="KW-0449">Lipoprotein</keyword>
<dbReference type="PATRIC" id="fig|1121448.10.peg.1715"/>
<keyword evidence="3" id="KW-1185">Reference proteome</keyword>
<organism evidence="2 3">
    <name type="scientific">Megalodesulfovibrio gigas (strain ATCC 19364 / DSM 1382 / NCIMB 9332 / VKM B-1759)</name>
    <name type="common">Desulfovibrio gigas</name>
    <dbReference type="NCBI Taxonomy" id="1121448"/>
    <lineage>
        <taxon>Bacteria</taxon>
        <taxon>Pseudomonadati</taxon>
        <taxon>Thermodesulfobacteriota</taxon>
        <taxon>Desulfovibrionia</taxon>
        <taxon>Desulfovibrionales</taxon>
        <taxon>Desulfovibrionaceae</taxon>
        <taxon>Megalodesulfovibrio</taxon>
    </lineage>
</organism>
<dbReference type="eggNOG" id="ENOG503310E">
    <property type="taxonomic scope" value="Bacteria"/>
</dbReference>
<evidence type="ECO:0000313" key="3">
    <source>
        <dbReference type="Proteomes" id="UP000016587"/>
    </source>
</evidence>
<sequence>MCLVCCLGALLALGCKAKPADPAAVEPAAQAAPLAEMGVVAVAVAPFTQVFSETELLFGEVPPGSETAPAASLHALDTNLRAAMRSPAPSDRVPVCMASVPVTGTRALDRWVQIGSCAGVRHLLVPQVAYWAERHGGPMGSDRPAGVVLDFFVVDVQEHSIVGHYRYAESQVPLSANLLTMDKFLARKGQFVLATDLGREGVQQAMKRMGL</sequence>
<reference evidence="2 3" key="1">
    <citation type="journal article" date="2013" name="J. Bacteriol.">
        <title>Roles of HynAB and Ech, the only two hydrogenases found in the model sulfate reducer Desulfovibrio gigas.</title>
        <authorList>
            <person name="Morais-Silva F.O."/>
            <person name="Santos C.I."/>
            <person name="Rodrigues R."/>
            <person name="Pereira I.A."/>
            <person name="Rodrigues-Pousada C."/>
        </authorList>
    </citation>
    <scope>NUCLEOTIDE SEQUENCE [LARGE SCALE GENOMIC DNA]</scope>
    <source>
        <strain evidence="3">ATCC 19364 / DSM 1382 / NCIMB 9332 / VKM B-1759</strain>
    </source>
</reference>
<dbReference type="STRING" id="1121448.DGI_1728"/>
<dbReference type="HOGENOM" id="CLU_092437_0_0_7"/>
<name>T2GBJ8_MEGG1</name>
<reference evidence="3" key="2">
    <citation type="submission" date="2013-07" db="EMBL/GenBank/DDBJ databases">
        <authorList>
            <person name="Morais-Silva F.O."/>
            <person name="Rezende A.M."/>
            <person name="Pimentel C."/>
            <person name="Resende D.M."/>
            <person name="Santos C.I."/>
            <person name="Clemente C."/>
            <person name="de Oliveira L.M."/>
            <person name="da Silva S.M."/>
            <person name="Costa D.A."/>
            <person name="Varela-Raposo A."/>
            <person name="Horacio E.C.A."/>
            <person name="Matos M."/>
            <person name="Flores O."/>
            <person name="Ruiz J.C."/>
            <person name="Rodrigues-Pousada C."/>
        </authorList>
    </citation>
    <scope>NUCLEOTIDE SEQUENCE [LARGE SCALE GENOMIC DNA]</scope>
    <source>
        <strain evidence="3">ATCC 19364 / DSM 1382 / NCIMB 9332 / VKM B-1759</strain>
    </source>
</reference>
<keyword evidence="1" id="KW-0732">Signal</keyword>
<feature type="signal peptide" evidence="1">
    <location>
        <begin position="1"/>
        <end position="17"/>
    </location>
</feature>